<keyword evidence="1" id="KW-1133">Transmembrane helix</keyword>
<evidence type="ECO:0000313" key="2">
    <source>
        <dbReference type="EMBL" id="TEW71841.1"/>
    </source>
</evidence>
<keyword evidence="3" id="KW-1185">Reference proteome</keyword>
<feature type="transmembrane region" description="Helical" evidence="1">
    <location>
        <begin position="98"/>
        <end position="116"/>
    </location>
</feature>
<feature type="transmembrane region" description="Helical" evidence="1">
    <location>
        <begin position="152"/>
        <end position="176"/>
    </location>
</feature>
<organism evidence="2 3">
    <name type="scientific">Gramella jeungdoensis</name>
    <dbReference type="NCBI Taxonomy" id="708091"/>
    <lineage>
        <taxon>Bacteria</taxon>
        <taxon>Pseudomonadati</taxon>
        <taxon>Bacteroidota</taxon>
        <taxon>Flavobacteriia</taxon>
        <taxon>Flavobacteriales</taxon>
        <taxon>Flavobacteriaceae</taxon>
        <taxon>Christiangramia</taxon>
    </lineage>
</organism>
<keyword evidence="1" id="KW-0472">Membrane</keyword>
<feature type="transmembrane region" description="Helical" evidence="1">
    <location>
        <begin position="128"/>
        <end position="145"/>
    </location>
</feature>
<sequence length="280" mass="32508">MENKLRLSKSFKLLKISVILVFLGRAWQFIFWDAPFRTFFWNENLLKPFVETIIGIDWQTYANSPKLDVFIDSAVLAFGILYLLSAIAVILYSKFERITKYIIILGGIGLLLLAYLLMSDRFYQFSQFFEYSIQFSIPFIFVFYHKKFIQSYLILILKMIIAVVFIAHGLYAVGYYPVPGYFLGMVIDVLGFTEQGARNFLLVVGVLDFIGAILIFVPKIVKYALIYLAIWGFLTSLARLVAGFSFDFFWELLHLNLYQTIYRLPHGILPIIVLLKLKNK</sequence>
<evidence type="ECO:0000313" key="3">
    <source>
        <dbReference type="Proteomes" id="UP000298517"/>
    </source>
</evidence>
<proteinExistence type="predicted"/>
<reference evidence="2 3" key="1">
    <citation type="journal article" date="2011" name="J. Microbiol.">
        <title>Gramella jeungdoensis sp. nov., isolated from a solar saltern in Korea.</title>
        <authorList>
            <person name="Joung Y."/>
            <person name="Kim H."/>
            <person name="Jang T."/>
            <person name="Ahn T.S."/>
            <person name="Joh K."/>
        </authorList>
    </citation>
    <scope>NUCLEOTIDE SEQUENCE [LARGE SCALE GENOMIC DNA]</scope>
    <source>
        <strain evidence="2 3">KCTC 23123</strain>
    </source>
</reference>
<feature type="transmembrane region" description="Helical" evidence="1">
    <location>
        <begin position="196"/>
        <end position="217"/>
    </location>
</feature>
<comment type="caution">
    <text evidence="2">The sequence shown here is derived from an EMBL/GenBank/DDBJ whole genome shotgun (WGS) entry which is preliminary data.</text>
</comment>
<gene>
    <name evidence="2" type="ORF">E2488_15345</name>
</gene>
<dbReference type="AlphaFoldDB" id="A0A4Y8ANF1"/>
<accession>A0A4Y8ANF1</accession>
<name>A0A4Y8ANF1_9FLAO</name>
<keyword evidence="1" id="KW-0812">Transmembrane</keyword>
<evidence type="ECO:0000256" key="1">
    <source>
        <dbReference type="SAM" id="Phobius"/>
    </source>
</evidence>
<protein>
    <submittedName>
        <fullName evidence="2">Uncharacterized protein</fullName>
    </submittedName>
</protein>
<dbReference type="EMBL" id="SNQI01000007">
    <property type="protein sequence ID" value="TEW71841.1"/>
    <property type="molecule type" value="Genomic_DNA"/>
</dbReference>
<dbReference type="RefSeq" id="WP_134249283.1">
    <property type="nucleotide sequence ID" value="NZ_SNQI01000007.1"/>
</dbReference>
<feature type="transmembrane region" description="Helical" evidence="1">
    <location>
        <begin position="224"/>
        <end position="245"/>
    </location>
</feature>
<feature type="transmembrane region" description="Helical" evidence="1">
    <location>
        <begin position="69"/>
        <end position="91"/>
    </location>
</feature>
<dbReference type="Proteomes" id="UP000298517">
    <property type="component" value="Unassembled WGS sequence"/>
</dbReference>
<feature type="transmembrane region" description="Helical" evidence="1">
    <location>
        <begin position="12"/>
        <end position="32"/>
    </location>
</feature>
<dbReference type="OrthoDB" id="839794at2"/>